<dbReference type="PANTHER" id="PTHR48071:SF24">
    <property type="entry name" value="DELETED IN MALIGNANT BRAIN TUMORS 1 PROTEIN-LIKE"/>
    <property type="match status" value="1"/>
</dbReference>
<evidence type="ECO:0000256" key="8">
    <source>
        <dbReference type="ARBA" id="ARBA00023180"/>
    </source>
</evidence>
<keyword evidence="2" id="KW-0812">Transmembrane</keyword>
<evidence type="ECO:0000256" key="6">
    <source>
        <dbReference type="ARBA" id="ARBA00023136"/>
    </source>
</evidence>
<evidence type="ECO:0000313" key="12">
    <source>
        <dbReference type="Proteomes" id="UP000245119"/>
    </source>
</evidence>
<keyword evidence="6" id="KW-0472">Membrane</keyword>
<dbReference type="FunFam" id="3.10.250.10:FF:000016">
    <property type="entry name" value="Scavenger receptor cysteine-rich protein type 12"/>
    <property type="match status" value="1"/>
</dbReference>
<comment type="caution">
    <text evidence="9">Lacks conserved residue(s) required for the propagation of feature annotation.</text>
</comment>
<keyword evidence="7 9" id="KW-1015">Disulfide bond</keyword>
<evidence type="ECO:0000256" key="1">
    <source>
        <dbReference type="ARBA" id="ARBA00004167"/>
    </source>
</evidence>
<dbReference type="InterPro" id="IPR001190">
    <property type="entry name" value="SRCR"/>
</dbReference>
<dbReference type="Pfam" id="PF00530">
    <property type="entry name" value="SRCR"/>
    <property type="match status" value="2"/>
</dbReference>
<evidence type="ECO:0000256" key="4">
    <source>
        <dbReference type="ARBA" id="ARBA00022737"/>
    </source>
</evidence>
<evidence type="ECO:0000256" key="7">
    <source>
        <dbReference type="ARBA" id="ARBA00023157"/>
    </source>
</evidence>
<reference evidence="11 12" key="1">
    <citation type="submission" date="2018-04" db="EMBL/GenBank/DDBJ databases">
        <title>The genome of golden apple snail Pomacea canaliculata provides insight into stress tolerance and invasive adaptation.</title>
        <authorList>
            <person name="Liu C."/>
            <person name="Liu B."/>
            <person name="Ren Y."/>
            <person name="Zhang Y."/>
            <person name="Wang H."/>
            <person name="Li S."/>
            <person name="Jiang F."/>
            <person name="Yin L."/>
            <person name="Zhang G."/>
            <person name="Qian W."/>
            <person name="Fan W."/>
        </authorList>
    </citation>
    <scope>NUCLEOTIDE SEQUENCE [LARGE SCALE GENOMIC DNA]</scope>
    <source>
        <strain evidence="11">SZHN2017</strain>
        <tissue evidence="11">Muscle</tissue>
    </source>
</reference>
<dbReference type="PROSITE" id="PS00420">
    <property type="entry name" value="SRCR_1"/>
    <property type="match status" value="1"/>
</dbReference>
<dbReference type="SMART" id="SM00202">
    <property type="entry name" value="SR"/>
    <property type="match status" value="2"/>
</dbReference>
<feature type="domain" description="SRCR" evidence="10">
    <location>
        <begin position="94"/>
        <end position="198"/>
    </location>
</feature>
<dbReference type="GO" id="GO:0005886">
    <property type="term" value="C:plasma membrane"/>
    <property type="evidence" value="ECO:0007669"/>
    <property type="project" value="TreeGrafter"/>
</dbReference>
<organism evidence="11 12">
    <name type="scientific">Pomacea canaliculata</name>
    <name type="common">Golden apple snail</name>
    <dbReference type="NCBI Taxonomy" id="400727"/>
    <lineage>
        <taxon>Eukaryota</taxon>
        <taxon>Metazoa</taxon>
        <taxon>Spiralia</taxon>
        <taxon>Lophotrochozoa</taxon>
        <taxon>Mollusca</taxon>
        <taxon>Gastropoda</taxon>
        <taxon>Caenogastropoda</taxon>
        <taxon>Architaenioglossa</taxon>
        <taxon>Ampullarioidea</taxon>
        <taxon>Ampullariidae</taxon>
        <taxon>Pomacea</taxon>
    </lineage>
</organism>
<dbReference type="STRING" id="400727.A0A2T7PWI8"/>
<evidence type="ECO:0000259" key="10">
    <source>
        <dbReference type="PROSITE" id="PS50287"/>
    </source>
</evidence>
<dbReference type="EMBL" id="PZQS01000001">
    <property type="protein sequence ID" value="PVD37783.1"/>
    <property type="molecule type" value="Genomic_DNA"/>
</dbReference>
<sequence>MVDGVKSYVCRENWDDATASVYCKDLGYKYGVAIYQTEVSLRQEYAAYLVKILHCTGNENTLGECSFSSTWSTCVTGYYSAAQALCYNYASRELRLTGGTTSNEGQVEVGFNGVWGTVCDNDFSSLDATAVCLTLGFSGGVISDISSRISPNSTGPFYLYGLSCRGSETSLWQCPVAYFDVPFRPCSYPTYIPRVRCTGQGQMMSSTALHAVRDVA</sequence>
<protein>
    <recommendedName>
        <fullName evidence="10">SRCR domain-containing protein</fullName>
    </recommendedName>
</protein>
<dbReference type="Proteomes" id="UP000245119">
    <property type="component" value="Linkage Group LG1"/>
</dbReference>
<comment type="caution">
    <text evidence="11">The sequence shown here is derived from an EMBL/GenBank/DDBJ whole genome shotgun (WGS) entry which is preliminary data.</text>
</comment>
<keyword evidence="12" id="KW-1185">Reference proteome</keyword>
<dbReference type="AlphaFoldDB" id="A0A2T7PWI8"/>
<name>A0A2T7PWI8_POMCA</name>
<dbReference type="PANTHER" id="PTHR48071">
    <property type="entry name" value="SRCR DOMAIN-CONTAINING PROTEIN"/>
    <property type="match status" value="1"/>
</dbReference>
<feature type="domain" description="SRCR" evidence="10">
    <location>
        <begin position="1"/>
        <end position="87"/>
    </location>
</feature>
<keyword evidence="5" id="KW-1133">Transmembrane helix</keyword>
<comment type="subcellular location">
    <subcellularLocation>
        <location evidence="1">Membrane</location>
        <topology evidence="1">Single-pass membrane protein</topology>
    </subcellularLocation>
</comment>
<accession>A0A2T7PWI8</accession>
<dbReference type="GO" id="GO:0004252">
    <property type="term" value="F:serine-type endopeptidase activity"/>
    <property type="evidence" value="ECO:0007669"/>
    <property type="project" value="TreeGrafter"/>
</dbReference>
<gene>
    <name evidence="11" type="ORF">C0Q70_00384</name>
</gene>
<dbReference type="Gene3D" id="3.10.250.10">
    <property type="entry name" value="SRCR-like domain"/>
    <property type="match status" value="2"/>
</dbReference>
<evidence type="ECO:0000313" key="11">
    <source>
        <dbReference type="EMBL" id="PVD37783.1"/>
    </source>
</evidence>
<feature type="disulfide bond" evidence="9">
    <location>
        <begin position="164"/>
        <end position="174"/>
    </location>
</feature>
<dbReference type="SUPFAM" id="SSF56487">
    <property type="entry name" value="SRCR-like"/>
    <property type="match status" value="2"/>
</dbReference>
<evidence type="ECO:0000256" key="5">
    <source>
        <dbReference type="ARBA" id="ARBA00022989"/>
    </source>
</evidence>
<keyword evidence="4" id="KW-0677">Repeat</keyword>
<keyword evidence="3" id="KW-0732">Signal</keyword>
<evidence type="ECO:0000256" key="2">
    <source>
        <dbReference type="ARBA" id="ARBA00022692"/>
    </source>
</evidence>
<dbReference type="PRINTS" id="PR00258">
    <property type="entry name" value="SPERACTRCPTR"/>
</dbReference>
<dbReference type="GO" id="GO:0031638">
    <property type="term" value="P:zymogen activation"/>
    <property type="evidence" value="ECO:0007669"/>
    <property type="project" value="TreeGrafter"/>
</dbReference>
<evidence type="ECO:0000256" key="3">
    <source>
        <dbReference type="ARBA" id="ARBA00022729"/>
    </source>
</evidence>
<keyword evidence="8" id="KW-0325">Glycoprotein</keyword>
<dbReference type="InterPro" id="IPR036772">
    <property type="entry name" value="SRCR-like_dom_sf"/>
</dbReference>
<proteinExistence type="predicted"/>
<dbReference type="PROSITE" id="PS50287">
    <property type="entry name" value="SRCR_2"/>
    <property type="match status" value="2"/>
</dbReference>
<feature type="disulfide bond" evidence="9">
    <location>
        <begin position="55"/>
        <end position="65"/>
    </location>
</feature>
<evidence type="ECO:0000256" key="9">
    <source>
        <dbReference type="PROSITE-ProRule" id="PRU00196"/>
    </source>
</evidence>